<name>H5TFD2_9ALTE</name>
<feature type="domain" description="Peptidoglycan beta-N-acetylmuramidase NamZ C-terminal" evidence="2">
    <location>
        <begin position="300"/>
        <end position="438"/>
    </location>
</feature>
<evidence type="ECO:0008006" key="5">
    <source>
        <dbReference type="Google" id="ProtNLM"/>
    </source>
</evidence>
<dbReference type="eggNOG" id="COG3876">
    <property type="taxonomic scope" value="Bacteria"/>
</dbReference>
<dbReference type="STRING" id="56804.BAE46_02355"/>
<dbReference type="InterPro" id="IPR048503">
    <property type="entry name" value="NamZ_C"/>
</dbReference>
<reference evidence="3 4" key="1">
    <citation type="journal article" date="2012" name="J. Bacteriol.">
        <title>Genome sequence of proteorhodopsin-containing sea ice bacterium Glaciecola punicea ACAM 611T.</title>
        <authorList>
            <person name="Qin Q.-L."/>
            <person name="Xie B.-B."/>
            <person name="Shu Y.-L."/>
            <person name="Rong J.-C."/>
            <person name="Zhao D.-L."/>
            <person name="Zhang X.-Y."/>
            <person name="Chen X.-L."/>
            <person name="Zhou B.-C."/>
            <person name="Zhanga Y.-Z."/>
        </authorList>
    </citation>
    <scope>NUCLEOTIDE SEQUENCE [LARGE SCALE GENOMIC DNA]</scope>
    <source>
        <strain evidence="3 4">ACAM 611</strain>
    </source>
</reference>
<reference evidence="3 4" key="2">
    <citation type="journal article" date="2017" name="Antonie Van Leeuwenhoek">
        <title>Rhizobium rhizosphaerae sp. nov., a novel species isolated from rice rhizosphere.</title>
        <authorList>
            <person name="Zhao J.J."/>
            <person name="Zhang J."/>
            <person name="Zhang R.J."/>
            <person name="Zhang C.W."/>
            <person name="Yin H.Q."/>
            <person name="Zhang X.X."/>
        </authorList>
    </citation>
    <scope>NUCLEOTIDE SEQUENCE [LARGE SCALE GENOMIC DNA]</scope>
    <source>
        <strain evidence="3 4">ACAM 611</strain>
    </source>
</reference>
<dbReference type="InterPro" id="IPR048502">
    <property type="entry name" value="NamZ_N"/>
</dbReference>
<protein>
    <recommendedName>
        <fullName evidence="5">DUF1343 domain-containing protein</fullName>
    </recommendedName>
</protein>
<accession>H5TFD2</accession>
<dbReference type="PANTHER" id="PTHR42915:SF1">
    <property type="entry name" value="PEPTIDOGLYCAN BETA-N-ACETYLMURAMIDASE NAMZ"/>
    <property type="match status" value="1"/>
</dbReference>
<evidence type="ECO:0000259" key="1">
    <source>
        <dbReference type="Pfam" id="PF07075"/>
    </source>
</evidence>
<dbReference type="AlphaFoldDB" id="H5TFD2"/>
<keyword evidence="4" id="KW-1185">Reference proteome</keyword>
<organism evidence="3 4">
    <name type="scientific">Glaciecola punicea ACAM 611</name>
    <dbReference type="NCBI Taxonomy" id="1121923"/>
    <lineage>
        <taxon>Bacteria</taxon>
        <taxon>Pseudomonadati</taxon>
        <taxon>Pseudomonadota</taxon>
        <taxon>Gammaproteobacteria</taxon>
        <taxon>Alteromonadales</taxon>
        <taxon>Alteromonadaceae</taxon>
        <taxon>Glaciecola</taxon>
    </lineage>
</organism>
<evidence type="ECO:0000259" key="2">
    <source>
        <dbReference type="Pfam" id="PF20732"/>
    </source>
</evidence>
<dbReference type="Proteomes" id="UP000053586">
    <property type="component" value="Unassembled WGS sequence"/>
</dbReference>
<comment type="caution">
    <text evidence="3">The sequence shown here is derived from an EMBL/GenBank/DDBJ whole genome shotgun (WGS) entry which is preliminary data.</text>
</comment>
<evidence type="ECO:0000313" key="3">
    <source>
        <dbReference type="EMBL" id="GAB56812.1"/>
    </source>
</evidence>
<evidence type="ECO:0000313" key="4">
    <source>
        <dbReference type="Proteomes" id="UP000053586"/>
    </source>
</evidence>
<dbReference type="Gene3D" id="3.90.1150.140">
    <property type="match status" value="1"/>
</dbReference>
<dbReference type="EMBL" id="BAET01000033">
    <property type="protein sequence ID" value="GAB56812.1"/>
    <property type="molecule type" value="Genomic_DNA"/>
</dbReference>
<dbReference type="Pfam" id="PF07075">
    <property type="entry name" value="NamZ_N"/>
    <property type="match status" value="1"/>
</dbReference>
<proteinExistence type="predicted"/>
<gene>
    <name evidence="3" type="ORF">GPUN_2698</name>
</gene>
<dbReference type="Pfam" id="PF20732">
    <property type="entry name" value="NamZ_C"/>
    <property type="match status" value="1"/>
</dbReference>
<sequence length="439" mass="48401">MTFSNLRLLLPFCGMLLICWLVIAYQASANLVQDDIVDSSEQAIYPSSALDSSAAPLDSDATSSTSSLVLGAENTSVYLASLRGKRVGLIVNQTSMLDQHENNAAVSKPIHLVDLLRSYSINVTVMFAPEHGVRGNKGAGEHISSGKDAATLIPIQSIYGKNKTPPNSIMESLDVIIFDIQDVGTRFYTYISSMHHMMQAAAQHKVAFMVLDRPNPNGEFIDGPVLDLAFQSFVGMHPIPVLHGLTVGELALMIKGENWIDNAEQLALTVIPMQGYHKSLVYNLPVPPSPNLPNYQAVRLYPSLCFFEASAVSIGRGTDFPFQVIGHNKVRLGDFTFTPASKPFAAPKPKLLNLALFGLNLQHSVIQGLDLRLLMDYHKAFKAQNIPFFTAPDFMDKLAGTDTLRKAIENGESLEDIRLSWQYDLALYKKMRLPYLLYP</sequence>
<dbReference type="PANTHER" id="PTHR42915">
    <property type="entry name" value="HYPOTHETICAL 460 KDA PROTEIN IN FEUA-SIGW INTERGENIC REGION [PRECURSOR]"/>
    <property type="match status" value="1"/>
</dbReference>
<dbReference type="InterPro" id="IPR008302">
    <property type="entry name" value="NamZ"/>
</dbReference>
<dbReference type="RefSeq" id="WP_006007368.1">
    <property type="nucleotide sequence ID" value="NZ_BAET01000033.1"/>
</dbReference>
<dbReference type="GO" id="GO:0033922">
    <property type="term" value="F:peptidoglycan beta-N-acetylmuramidase activity"/>
    <property type="evidence" value="ECO:0007669"/>
    <property type="project" value="InterPro"/>
</dbReference>
<feature type="domain" description="Peptidoglycan beta-N-acetylmuramidase NamZ N-terminal" evidence="1">
    <location>
        <begin position="87"/>
        <end position="295"/>
    </location>
</feature>
<dbReference type="PIRSF" id="PIRSF016719">
    <property type="entry name" value="UCP016719"/>
    <property type="match status" value="1"/>
</dbReference>
<dbReference type="Gene3D" id="3.40.50.12170">
    <property type="entry name" value="Uncharacterised protein PF07075, DUF1343"/>
    <property type="match status" value="1"/>
</dbReference>